<dbReference type="PANTHER" id="PTHR48475">
    <property type="entry name" value="RIBONUCLEASE H"/>
    <property type="match status" value="1"/>
</dbReference>
<dbReference type="RefSeq" id="XP_015081343.1">
    <property type="nucleotide sequence ID" value="XM_015225857.1"/>
</dbReference>
<name>A0ABM1H779_SOLPN</name>
<gene>
    <name evidence="3" type="primary">LOC107024948</name>
</gene>
<dbReference type="PANTHER" id="PTHR48475:SF1">
    <property type="entry name" value="RNASE H TYPE-1 DOMAIN-CONTAINING PROTEIN"/>
    <property type="match status" value="1"/>
</dbReference>
<dbReference type="InterPro" id="IPR036397">
    <property type="entry name" value="RNaseH_sf"/>
</dbReference>
<reference evidence="2" key="1">
    <citation type="journal article" date="2014" name="Nat. Genet.">
        <title>The genome of the stress-tolerant wild tomato species Solanum pennellii.</title>
        <authorList>
            <person name="Bolger A."/>
            <person name="Scossa F."/>
            <person name="Bolger M.E."/>
            <person name="Lanz C."/>
            <person name="Maumus F."/>
            <person name="Tohge T."/>
            <person name="Quesneville H."/>
            <person name="Alseekh S."/>
            <person name="Sorensen I."/>
            <person name="Lichtenstein G."/>
            <person name="Fich E.A."/>
            <person name="Conte M."/>
            <person name="Keller H."/>
            <person name="Schneeberger K."/>
            <person name="Schwacke R."/>
            <person name="Ofner I."/>
            <person name="Vrebalov J."/>
            <person name="Xu Y."/>
            <person name="Osorio S."/>
            <person name="Aflitos S.A."/>
            <person name="Schijlen E."/>
            <person name="Jimenez-Gomez J.M."/>
            <person name="Ryngajllo M."/>
            <person name="Kimura S."/>
            <person name="Kumar R."/>
            <person name="Koenig D."/>
            <person name="Headland L.R."/>
            <person name="Maloof J.N."/>
            <person name="Sinha N."/>
            <person name="van Ham R.C."/>
            <person name="Lankhorst R.K."/>
            <person name="Mao L."/>
            <person name="Vogel A."/>
            <person name="Arsova B."/>
            <person name="Panstruga R."/>
            <person name="Fei Z."/>
            <person name="Rose J.K."/>
            <person name="Zamir D."/>
            <person name="Carrari F."/>
            <person name="Giovannoni J.J."/>
            <person name="Weigel D."/>
            <person name="Usadel B."/>
            <person name="Fernie A.R."/>
        </authorList>
    </citation>
    <scope>NUCLEOTIDE SEQUENCE [LARGE SCALE GENOMIC DNA]</scope>
    <source>
        <strain evidence="2">cv. LA0716</strain>
    </source>
</reference>
<reference evidence="3" key="2">
    <citation type="submission" date="2025-08" db="UniProtKB">
        <authorList>
            <consortium name="RefSeq"/>
        </authorList>
    </citation>
    <scope>IDENTIFICATION</scope>
</reference>
<keyword evidence="2" id="KW-1185">Reference proteome</keyword>
<proteinExistence type="predicted"/>
<feature type="domain" description="Integrase catalytic" evidence="1">
    <location>
        <begin position="1"/>
        <end position="144"/>
    </location>
</feature>
<dbReference type="InterPro" id="IPR001584">
    <property type="entry name" value="Integrase_cat-core"/>
</dbReference>
<evidence type="ECO:0000259" key="1">
    <source>
        <dbReference type="PROSITE" id="PS50994"/>
    </source>
</evidence>
<dbReference type="InterPro" id="IPR012337">
    <property type="entry name" value="RNaseH-like_sf"/>
</dbReference>
<dbReference type="Proteomes" id="UP000694930">
    <property type="component" value="Chromosome 7"/>
</dbReference>
<dbReference type="GeneID" id="107024948"/>
<sequence>MESTVSNGHKFILVVIDYFTKCVEANSYKSVTKKVVVNFVRNNLICRFGLPDSIITDNGTNLNIHLMKEICERLKITHQNFTTHRPPMNEAVEVANKNIKKILRNIINSHRVWYEMLPYSLLVYRTTVITSIRATPYFLVYNTEAVIPAEVEIHSLRIIKEGELRNIDWVYNRIEHLALIDEKGITAVCHGQLYK</sequence>
<dbReference type="Gene3D" id="3.30.420.10">
    <property type="entry name" value="Ribonuclease H-like superfamily/Ribonuclease H"/>
    <property type="match status" value="1"/>
</dbReference>
<organism evidence="2 3">
    <name type="scientific">Solanum pennellii</name>
    <name type="common">Tomato</name>
    <name type="synonym">Lycopersicon pennellii</name>
    <dbReference type="NCBI Taxonomy" id="28526"/>
    <lineage>
        <taxon>Eukaryota</taxon>
        <taxon>Viridiplantae</taxon>
        <taxon>Streptophyta</taxon>
        <taxon>Embryophyta</taxon>
        <taxon>Tracheophyta</taxon>
        <taxon>Spermatophyta</taxon>
        <taxon>Magnoliopsida</taxon>
        <taxon>eudicotyledons</taxon>
        <taxon>Gunneridae</taxon>
        <taxon>Pentapetalae</taxon>
        <taxon>asterids</taxon>
        <taxon>lamiids</taxon>
        <taxon>Solanales</taxon>
        <taxon>Solanaceae</taxon>
        <taxon>Solanoideae</taxon>
        <taxon>Solaneae</taxon>
        <taxon>Solanum</taxon>
        <taxon>Solanum subgen. Lycopersicon</taxon>
    </lineage>
</organism>
<dbReference type="PROSITE" id="PS50994">
    <property type="entry name" value="INTEGRASE"/>
    <property type="match status" value="1"/>
</dbReference>
<dbReference type="SUPFAM" id="SSF53098">
    <property type="entry name" value="Ribonuclease H-like"/>
    <property type="match status" value="1"/>
</dbReference>
<protein>
    <submittedName>
        <fullName evidence="3">Uncharacterized protein K02A2.6-like</fullName>
    </submittedName>
</protein>
<accession>A0ABM1H779</accession>
<evidence type="ECO:0000313" key="2">
    <source>
        <dbReference type="Proteomes" id="UP000694930"/>
    </source>
</evidence>
<evidence type="ECO:0000313" key="3">
    <source>
        <dbReference type="RefSeq" id="XP_015081343.1"/>
    </source>
</evidence>